<evidence type="ECO:0000256" key="6">
    <source>
        <dbReference type="ARBA" id="ARBA00023002"/>
    </source>
</evidence>
<evidence type="ECO:0000256" key="2">
    <source>
        <dbReference type="ARBA" id="ARBA00005086"/>
    </source>
</evidence>
<keyword evidence="5" id="KW-0442">Lipid degradation</keyword>
<sequence length="723" mass="75324">MNAAMTSDSPFEAFAPLAALVPHETVTHSLVKDVVLPGGTHGSAATRIALLTLDNGLDHTKPTTLGPNTLIELGTTLEGLRRRAAAGEIDAVAVTGKPYFLVAGADLSTVKTLRDPAAGEQMARLGHAAYDLLAGGIGVPTFAFINGVALGGGLEIALACDYRTVSAGAAGIGLPEAFIGLVPGWGGVWRLPRLTGPEAGLTVMIENPLNGNRTIGGQQAFELGIADALFESADFLEQSLQWAASVLAGDTAVVRPNAVEPLTDPAAAERWAAAAKAARAIVAAKTSNAAPAPGKVLDVFEAGATSTQKESAELEVAALTWLMQTPQFRDTVYAFLDLTQKRAKRPAGAPDPKLARPITKVGVVGAGLMASQLALLFARQLKVPVVMTDIDQERVDKGVGHVHAEVDKLAAKGRLSQDAANRTRALVSGSVSKDEFADADFVIEAVFEELSVKKQVLAEVEAVVKPECIIATNTSSLSVTAMAADLAHPERVVGFHFFNPVAVMPLVEIVRAPQTEEAVLATAFVLAKGLKKTGVLVKDAAAFVVNRVLLRLMGEVTAAFDEGTPAEVADTALAPMGLPMTPFTLASMVGLPVAQHVAESLHAAFGDRFHVSANQQALIDAGIKGLWAPTADGGHEIPSATRALLRFGGTPSTGEQVLTRCQDALAEEIGLLLDEGVVAGPEDVDLCMILGAGWPMHLGGITPYLDRVGASRRVNGRPFHAES</sequence>
<dbReference type="SUPFAM" id="SSF52096">
    <property type="entry name" value="ClpP/crotonase"/>
    <property type="match status" value="1"/>
</dbReference>
<keyword evidence="7" id="KW-0520">NAD</keyword>
<evidence type="ECO:0000256" key="7">
    <source>
        <dbReference type="ARBA" id="ARBA00023027"/>
    </source>
</evidence>
<dbReference type="Pfam" id="PF02737">
    <property type="entry name" value="3HCDH_N"/>
    <property type="match status" value="1"/>
</dbReference>
<feature type="domain" description="3-hydroxyacyl-CoA dehydrogenase C-terminal" evidence="12">
    <location>
        <begin position="543"/>
        <end position="622"/>
    </location>
</feature>
<dbReference type="InterPro" id="IPR001753">
    <property type="entry name" value="Enoyl-CoA_hydra/iso"/>
</dbReference>
<evidence type="ECO:0000259" key="12">
    <source>
        <dbReference type="Pfam" id="PF00725"/>
    </source>
</evidence>
<proteinExistence type="inferred from homology"/>
<keyword evidence="10" id="KW-0511">Multifunctional enzyme</keyword>
<dbReference type="InterPro" id="IPR006176">
    <property type="entry name" value="3-OHacyl-CoA_DH_NAD-bd"/>
</dbReference>
<dbReference type="InterPro" id="IPR029045">
    <property type="entry name" value="ClpP/crotonase-like_dom_sf"/>
</dbReference>
<evidence type="ECO:0000256" key="9">
    <source>
        <dbReference type="ARBA" id="ARBA00023239"/>
    </source>
</evidence>
<keyword evidence="4" id="KW-0276">Fatty acid metabolism</keyword>
<protein>
    <submittedName>
        <fullName evidence="14">3-hydroxyacyl-CoA dehydrogenase</fullName>
    </submittedName>
</protein>
<organism evidence="14 15">
    <name type="scientific">Sinomonas cyclohexanicum</name>
    <name type="common">Corynebacterium cyclohexanicum</name>
    <dbReference type="NCBI Taxonomy" id="322009"/>
    <lineage>
        <taxon>Bacteria</taxon>
        <taxon>Bacillati</taxon>
        <taxon>Actinomycetota</taxon>
        <taxon>Actinomycetes</taxon>
        <taxon>Micrococcales</taxon>
        <taxon>Micrococcaceae</taxon>
        <taxon>Sinomonas</taxon>
    </lineage>
</organism>
<dbReference type="InterPro" id="IPR050136">
    <property type="entry name" value="FA_oxidation_alpha_subunit"/>
</dbReference>
<dbReference type="InterPro" id="IPR036291">
    <property type="entry name" value="NAD(P)-bd_dom_sf"/>
</dbReference>
<dbReference type="PANTHER" id="PTHR43612:SF3">
    <property type="entry name" value="TRIFUNCTIONAL ENZYME SUBUNIT ALPHA, MITOCHONDRIAL"/>
    <property type="match status" value="1"/>
</dbReference>
<dbReference type="Proteomes" id="UP001319861">
    <property type="component" value="Chromosome"/>
</dbReference>
<reference evidence="14 15" key="1">
    <citation type="journal article" date="2021" name="J. Biosci. Bioeng.">
        <title>Identification and characterization of a chc gene cluster responsible for the aromatization pathway of cyclohexanecarboxylate degradation in Sinomonas cyclohexanicum ATCC 51369.</title>
        <authorList>
            <person name="Yamamoto T."/>
            <person name="Hasegawa Y."/>
            <person name="Lau P.C.K."/>
            <person name="Iwaki H."/>
        </authorList>
    </citation>
    <scope>NUCLEOTIDE SEQUENCE [LARGE SCALE GENOMIC DNA]</scope>
    <source>
        <strain evidence="14 15">ATCC 51369</strain>
    </source>
</reference>
<dbReference type="Pfam" id="PF00725">
    <property type="entry name" value="3HCDH"/>
    <property type="match status" value="1"/>
</dbReference>
<dbReference type="EMBL" id="AP024525">
    <property type="protein sequence ID" value="BCT76038.1"/>
    <property type="molecule type" value="Genomic_DNA"/>
</dbReference>
<dbReference type="CDD" id="cd06558">
    <property type="entry name" value="crotonase-like"/>
    <property type="match status" value="1"/>
</dbReference>
<dbReference type="Gene3D" id="3.90.226.10">
    <property type="entry name" value="2-enoyl-CoA Hydratase, Chain A, domain 1"/>
    <property type="match status" value="1"/>
</dbReference>
<evidence type="ECO:0000256" key="10">
    <source>
        <dbReference type="ARBA" id="ARBA00023268"/>
    </source>
</evidence>
<keyword evidence="6" id="KW-0560">Oxidoreductase</keyword>
<comment type="pathway">
    <text evidence="1">Lipid metabolism; fatty acid beta-oxidation.</text>
</comment>
<comment type="similarity">
    <text evidence="3">In the central section; belongs to the 3-hydroxyacyl-CoA dehydrogenase family.</text>
</comment>
<comment type="pathway">
    <text evidence="2">Lipid metabolism; butanoate metabolism.</text>
</comment>
<dbReference type="Gene3D" id="1.10.1040.10">
    <property type="entry name" value="N-(1-d-carboxylethyl)-l-norvaline Dehydrogenase, domain 2"/>
    <property type="match status" value="2"/>
</dbReference>
<keyword evidence="15" id="KW-1185">Reference proteome</keyword>
<evidence type="ECO:0000259" key="13">
    <source>
        <dbReference type="Pfam" id="PF02737"/>
    </source>
</evidence>
<evidence type="ECO:0000313" key="15">
    <source>
        <dbReference type="Proteomes" id="UP001319861"/>
    </source>
</evidence>
<feature type="domain" description="3-hydroxyacyl-CoA dehydrogenase NAD binding" evidence="13">
    <location>
        <begin position="360"/>
        <end position="539"/>
    </location>
</feature>
<dbReference type="SUPFAM" id="SSF51735">
    <property type="entry name" value="NAD(P)-binding Rossmann-fold domains"/>
    <property type="match status" value="1"/>
</dbReference>
<comment type="catalytic activity">
    <reaction evidence="11">
        <text>a (3S)-3-hydroxyacyl-CoA + NAD(+) = a 3-oxoacyl-CoA + NADH + H(+)</text>
        <dbReference type="Rhea" id="RHEA:22432"/>
        <dbReference type="ChEBI" id="CHEBI:15378"/>
        <dbReference type="ChEBI" id="CHEBI:57318"/>
        <dbReference type="ChEBI" id="CHEBI:57540"/>
        <dbReference type="ChEBI" id="CHEBI:57945"/>
        <dbReference type="ChEBI" id="CHEBI:90726"/>
        <dbReference type="EC" id="1.1.1.35"/>
    </reaction>
</comment>
<evidence type="ECO:0000256" key="1">
    <source>
        <dbReference type="ARBA" id="ARBA00005005"/>
    </source>
</evidence>
<dbReference type="SUPFAM" id="SSF48179">
    <property type="entry name" value="6-phosphogluconate dehydrogenase C-terminal domain-like"/>
    <property type="match status" value="2"/>
</dbReference>
<accession>A0ABM7PUW2</accession>
<evidence type="ECO:0000256" key="4">
    <source>
        <dbReference type="ARBA" id="ARBA00022832"/>
    </source>
</evidence>
<dbReference type="InterPro" id="IPR006108">
    <property type="entry name" value="3HC_DH_C"/>
</dbReference>
<evidence type="ECO:0000256" key="8">
    <source>
        <dbReference type="ARBA" id="ARBA00023098"/>
    </source>
</evidence>
<gene>
    <name evidence="14" type="ORF">SCMU_18800</name>
</gene>
<dbReference type="Pfam" id="PF00378">
    <property type="entry name" value="ECH_1"/>
    <property type="match status" value="1"/>
</dbReference>
<keyword evidence="8" id="KW-0443">Lipid metabolism</keyword>
<evidence type="ECO:0000256" key="3">
    <source>
        <dbReference type="ARBA" id="ARBA00007005"/>
    </source>
</evidence>
<evidence type="ECO:0000256" key="11">
    <source>
        <dbReference type="ARBA" id="ARBA00049556"/>
    </source>
</evidence>
<dbReference type="Gene3D" id="3.40.50.720">
    <property type="entry name" value="NAD(P)-binding Rossmann-like Domain"/>
    <property type="match status" value="1"/>
</dbReference>
<dbReference type="InterPro" id="IPR013328">
    <property type="entry name" value="6PGD_dom2"/>
</dbReference>
<name>A0ABM7PUW2_SINCY</name>
<keyword evidence="9" id="KW-0456">Lyase</keyword>
<evidence type="ECO:0000313" key="14">
    <source>
        <dbReference type="EMBL" id="BCT76038.1"/>
    </source>
</evidence>
<dbReference type="InterPro" id="IPR008927">
    <property type="entry name" value="6-PGluconate_DH-like_C_sf"/>
</dbReference>
<evidence type="ECO:0000256" key="5">
    <source>
        <dbReference type="ARBA" id="ARBA00022963"/>
    </source>
</evidence>
<dbReference type="PANTHER" id="PTHR43612">
    <property type="entry name" value="TRIFUNCTIONAL ENZYME SUBUNIT ALPHA"/>
    <property type="match status" value="1"/>
</dbReference>